<comment type="similarity">
    <text evidence="2 12">Belongs to the SecG family.</text>
</comment>
<keyword evidence="6 12" id="KW-0812">Transmembrane</keyword>
<evidence type="ECO:0000256" key="3">
    <source>
        <dbReference type="ARBA" id="ARBA00017876"/>
    </source>
</evidence>
<dbReference type="GO" id="GO:0005886">
    <property type="term" value="C:plasma membrane"/>
    <property type="evidence" value="ECO:0007669"/>
    <property type="project" value="UniProtKB-SubCell"/>
</dbReference>
<keyword evidence="15" id="KW-1185">Reference proteome</keyword>
<dbReference type="RefSeq" id="WP_003612987.1">
    <property type="nucleotide sequence ID" value="NZ_ADVE02000001.1"/>
</dbReference>
<evidence type="ECO:0000256" key="7">
    <source>
        <dbReference type="ARBA" id="ARBA00022927"/>
    </source>
</evidence>
<dbReference type="NCBIfam" id="TIGR00810">
    <property type="entry name" value="secG"/>
    <property type="match status" value="1"/>
</dbReference>
<reference evidence="15" key="1">
    <citation type="submission" date="2017-10" db="EMBL/GenBank/DDBJ databases">
        <title>Completed PacBio SMRT sequence of Methylosinus trichosporium OB3b reveals presence of a third large plasmid.</title>
        <authorList>
            <person name="Charles T.C."/>
            <person name="Lynch M.D.J."/>
            <person name="Heil J.R."/>
            <person name="Cheng J."/>
        </authorList>
    </citation>
    <scope>NUCLEOTIDE SEQUENCE [LARGE SCALE GENOMIC DNA]</scope>
    <source>
        <strain evidence="15">OB3b</strain>
    </source>
</reference>
<keyword evidence="7 12" id="KW-0653">Protein transport</keyword>
<evidence type="ECO:0000256" key="9">
    <source>
        <dbReference type="ARBA" id="ARBA00023010"/>
    </source>
</evidence>
<protein>
    <recommendedName>
        <fullName evidence="3 12">Protein-export membrane protein SecG</fullName>
    </recommendedName>
</protein>
<dbReference type="PANTHER" id="PTHR34182">
    <property type="entry name" value="PROTEIN-EXPORT MEMBRANE PROTEIN SECG"/>
    <property type="match status" value="1"/>
</dbReference>
<comment type="function">
    <text evidence="11 12">Involved in protein export. Participates in an early event of protein translocation.</text>
</comment>
<accession>A0A2D2D415</accession>
<dbReference type="Proteomes" id="UP000230709">
    <property type="component" value="Chromosome"/>
</dbReference>
<evidence type="ECO:0000256" key="5">
    <source>
        <dbReference type="ARBA" id="ARBA00022475"/>
    </source>
</evidence>
<feature type="compositionally biased region" description="Basic and acidic residues" evidence="13">
    <location>
        <begin position="148"/>
        <end position="159"/>
    </location>
</feature>
<evidence type="ECO:0000256" key="6">
    <source>
        <dbReference type="ARBA" id="ARBA00022692"/>
    </source>
</evidence>
<keyword evidence="10 12" id="KW-0472">Membrane</keyword>
<feature type="transmembrane region" description="Helical" evidence="12">
    <location>
        <begin position="50"/>
        <end position="71"/>
    </location>
</feature>
<evidence type="ECO:0000256" key="13">
    <source>
        <dbReference type="SAM" id="MobiDB-lite"/>
    </source>
</evidence>
<evidence type="ECO:0000256" key="2">
    <source>
        <dbReference type="ARBA" id="ARBA00008445"/>
    </source>
</evidence>
<dbReference type="KEGG" id="mtw:CQW49_18935"/>
<name>A0A2D2D415_METT3</name>
<evidence type="ECO:0000256" key="4">
    <source>
        <dbReference type="ARBA" id="ARBA00022448"/>
    </source>
</evidence>
<evidence type="ECO:0000256" key="1">
    <source>
        <dbReference type="ARBA" id="ARBA00004651"/>
    </source>
</evidence>
<evidence type="ECO:0000256" key="10">
    <source>
        <dbReference type="ARBA" id="ARBA00023136"/>
    </source>
</evidence>
<evidence type="ECO:0000256" key="11">
    <source>
        <dbReference type="ARBA" id="ARBA00025182"/>
    </source>
</evidence>
<keyword evidence="9 12" id="KW-0811">Translocation</keyword>
<keyword evidence="8 12" id="KW-1133">Transmembrane helix</keyword>
<dbReference type="STRING" id="595536.GCA_000178815_01405"/>
<evidence type="ECO:0000313" key="15">
    <source>
        <dbReference type="Proteomes" id="UP000230709"/>
    </source>
</evidence>
<organism evidence="14 15">
    <name type="scientific">Methylosinus trichosporium (strain ATCC 35070 / NCIMB 11131 / UNIQEM 75 / OB3b)</name>
    <dbReference type="NCBI Taxonomy" id="595536"/>
    <lineage>
        <taxon>Bacteria</taxon>
        <taxon>Pseudomonadati</taxon>
        <taxon>Pseudomonadota</taxon>
        <taxon>Alphaproteobacteria</taxon>
        <taxon>Hyphomicrobiales</taxon>
        <taxon>Methylocystaceae</taxon>
        <taxon>Methylosinus</taxon>
    </lineage>
</organism>
<feature type="compositionally biased region" description="Low complexity" evidence="13">
    <location>
        <begin position="119"/>
        <end position="145"/>
    </location>
</feature>
<keyword evidence="4 12" id="KW-0813">Transport</keyword>
<dbReference type="GO" id="GO:0009306">
    <property type="term" value="P:protein secretion"/>
    <property type="evidence" value="ECO:0007669"/>
    <property type="project" value="UniProtKB-UniRule"/>
</dbReference>
<dbReference type="GO" id="GO:0043952">
    <property type="term" value="P:protein transport by the Sec complex"/>
    <property type="evidence" value="ECO:0007669"/>
    <property type="project" value="TreeGrafter"/>
</dbReference>
<evidence type="ECO:0000256" key="8">
    <source>
        <dbReference type="ARBA" id="ARBA00022989"/>
    </source>
</evidence>
<dbReference type="GO" id="GO:0065002">
    <property type="term" value="P:intracellular protein transmembrane transport"/>
    <property type="evidence" value="ECO:0007669"/>
    <property type="project" value="TreeGrafter"/>
</dbReference>
<dbReference type="PANTHER" id="PTHR34182:SF1">
    <property type="entry name" value="PROTEIN-EXPORT MEMBRANE PROTEIN SECG"/>
    <property type="match status" value="1"/>
</dbReference>
<sequence length="174" mass="17778">MQQVVIVIHLMVVVALVVLILYQKSEGGALGIGGGGLFTGRGQANAMTRATGILGAIFFVTSIILTVLPAWERAGEGFDAGKIIELKEVPSGGAPAATPGAPPAPGAAAPSGKKESIFEQLQRAQQQRQGEPAAAPPATLDAAPAVEEPAKPLEWKAPESPEEGADKAPATEQK</sequence>
<keyword evidence="5 12" id="KW-1003">Cell membrane</keyword>
<dbReference type="PRINTS" id="PR01651">
    <property type="entry name" value="SECGEXPORT"/>
</dbReference>
<dbReference type="AlphaFoldDB" id="A0A2D2D415"/>
<dbReference type="EMBL" id="CP023737">
    <property type="protein sequence ID" value="ATQ69727.1"/>
    <property type="molecule type" value="Genomic_DNA"/>
</dbReference>
<gene>
    <name evidence="14" type="primary">secG</name>
    <name evidence="14" type="ORF">CQW49_18935</name>
</gene>
<feature type="transmembrane region" description="Helical" evidence="12">
    <location>
        <begin position="6"/>
        <end position="22"/>
    </location>
</feature>
<proteinExistence type="inferred from homology"/>
<dbReference type="GO" id="GO:0015450">
    <property type="term" value="F:protein-transporting ATPase activity"/>
    <property type="evidence" value="ECO:0007669"/>
    <property type="project" value="UniProtKB-UniRule"/>
</dbReference>
<feature type="region of interest" description="Disordered" evidence="13">
    <location>
        <begin position="90"/>
        <end position="174"/>
    </location>
</feature>
<comment type="subcellular location">
    <subcellularLocation>
        <location evidence="1 12">Cell membrane</location>
        <topology evidence="1 12">Multi-pass membrane protein</topology>
    </subcellularLocation>
</comment>
<evidence type="ECO:0000313" key="14">
    <source>
        <dbReference type="EMBL" id="ATQ69727.1"/>
    </source>
</evidence>
<evidence type="ECO:0000256" key="12">
    <source>
        <dbReference type="RuleBase" id="RU365087"/>
    </source>
</evidence>
<feature type="compositionally biased region" description="Low complexity" evidence="13">
    <location>
        <begin position="90"/>
        <end position="99"/>
    </location>
</feature>
<dbReference type="Pfam" id="PF03840">
    <property type="entry name" value="SecG"/>
    <property type="match status" value="1"/>
</dbReference>
<dbReference type="InterPro" id="IPR004692">
    <property type="entry name" value="SecG"/>
</dbReference>